<dbReference type="AlphaFoldDB" id="A0A146G6A3"/>
<evidence type="ECO:0000256" key="2">
    <source>
        <dbReference type="SAM" id="Phobius"/>
    </source>
</evidence>
<evidence type="ECO:0000256" key="1">
    <source>
        <dbReference type="SAM" id="MobiDB-lite"/>
    </source>
</evidence>
<accession>A0A146G6A3</accession>
<feature type="region of interest" description="Disordered" evidence="1">
    <location>
        <begin position="145"/>
        <end position="169"/>
    </location>
</feature>
<comment type="caution">
    <text evidence="3">The sequence shown here is derived from an EMBL/GenBank/DDBJ whole genome shotgun (WGS) entry which is preliminary data.</text>
</comment>
<keyword evidence="2" id="KW-0812">Transmembrane</keyword>
<feature type="transmembrane region" description="Helical" evidence="2">
    <location>
        <begin position="48"/>
        <end position="69"/>
    </location>
</feature>
<protein>
    <submittedName>
        <fullName evidence="3">Uncharacterized protein</fullName>
    </submittedName>
</protein>
<reference evidence="4" key="1">
    <citation type="journal article" date="2017" name="Genome Announc.">
        <title>Draft Genome Sequence of Terrimicrobium sacchariphilum NM-5T, a Facultative Anaerobic Soil Bacterium of the Class Spartobacteria.</title>
        <authorList>
            <person name="Qiu Y.L."/>
            <person name="Tourlousse D.M."/>
            <person name="Matsuura N."/>
            <person name="Ohashi A."/>
            <person name="Sekiguchi Y."/>
        </authorList>
    </citation>
    <scope>NUCLEOTIDE SEQUENCE [LARGE SCALE GENOMIC DNA]</scope>
    <source>
        <strain evidence="4">NM-5</strain>
    </source>
</reference>
<keyword evidence="2" id="KW-1133">Transmembrane helix</keyword>
<keyword evidence="2" id="KW-0472">Membrane</keyword>
<dbReference type="EMBL" id="BDCO01000002">
    <property type="protein sequence ID" value="GAT32477.1"/>
    <property type="molecule type" value="Genomic_DNA"/>
</dbReference>
<keyword evidence="4" id="KW-1185">Reference proteome</keyword>
<feature type="transmembrane region" description="Helical" evidence="2">
    <location>
        <begin position="12"/>
        <end position="36"/>
    </location>
</feature>
<gene>
    <name evidence="3" type="ORF">TSACC_2876</name>
</gene>
<proteinExistence type="predicted"/>
<dbReference type="Proteomes" id="UP000076023">
    <property type="component" value="Unassembled WGS sequence"/>
</dbReference>
<evidence type="ECO:0000313" key="4">
    <source>
        <dbReference type="Proteomes" id="UP000076023"/>
    </source>
</evidence>
<sequence length="169" mass="18507">MDLDDLKKLTAADWTIIVSAALGLICPGVLTIWALNPDLISELTTPKIVVLAAAISAPVVFLNFLLLATQNRIEILFDQRGVFCMSCLASTLSFVVPLGFYMAQEMNLQTFLWLLFVSVMGIGGGFWLLTKISIWKEWRKQSRLSPAAEDIPAQTDSKHDAPQAGAASH</sequence>
<dbReference type="InParanoid" id="A0A146G6A3"/>
<name>A0A146G6A3_TERSA</name>
<dbReference type="STRING" id="690879.TSACC_2876"/>
<feature type="transmembrane region" description="Helical" evidence="2">
    <location>
        <begin position="81"/>
        <end position="104"/>
    </location>
</feature>
<dbReference type="RefSeq" id="WP_075078308.1">
    <property type="nucleotide sequence ID" value="NZ_BDCO01000002.1"/>
</dbReference>
<organism evidence="3 4">
    <name type="scientific">Terrimicrobium sacchariphilum</name>
    <dbReference type="NCBI Taxonomy" id="690879"/>
    <lineage>
        <taxon>Bacteria</taxon>
        <taxon>Pseudomonadati</taxon>
        <taxon>Verrucomicrobiota</taxon>
        <taxon>Terrimicrobiia</taxon>
        <taxon>Terrimicrobiales</taxon>
        <taxon>Terrimicrobiaceae</taxon>
        <taxon>Terrimicrobium</taxon>
    </lineage>
</organism>
<feature type="transmembrane region" description="Helical" evidence="2">
    <location>
        <begin position="110"/>
        <end position="130"/>
    </location>
</feature>
<evidence type="ECO:0000313" key="3">
    <source>
        <dbReference type="EMBL" id="GAT32477.1"/>
    </source>
</evidence>